<feature type="compositionally biased region" description="Basic and acidic residues" evidence="1">
    <location>
        <begin position="315"/>
        <end position="325"/>
    </location>
</feature>
<dbReference type="Proteomes" id="UP000626092">
    <property type="component" value="Unassembled WGS sequence"/>
</dbReference>
<organism evidence="2 3">
    <name type="scientific">Rhododendron simsii</name>
    <name type="common">Sims's rhododendron</name>
    <dbReference type="NCBI Taxonomy" id="118357"/>
    <lineage>
        <taxon>Eukaryota</taxon>
        <taxon>Viridiplantae</taxon>
        <taxon>Streptophyta</taxon>
        <taxon>Embryophyta</taxon>
        <taxon>Tracheophyta</taxon>
        <taxon>Spermatophyta</taxon>
        <taxon>Magnoliopsida</taxon>
        <taxon>eudicotyledons</taxon>
        <taxon>Gunneridae</taxon>
        <taxon>Pentapetalae</taxon>
        <taxon>asterids</taxon>
        <taxon>Ericales</taxon>
        <taxon>Ericaceae</taxon>
        <taxon>Ericoideae</taxon>
        <taxon>Rhodoreae</taxon>
        <taxon>Rhododendron</taxon>
    </lineage>
</organism>
<protein>
    <submittedName>
        <fullName evidence="2">Uncharacterized protein</fullName>
    </submittedName>
</protein>
<feature type="compositionally biased region" description="Basic and acidic residues" evidence="1">
    <location>
        <begin position="395"/>
        <end position="412"/>
    </location>
</feature>
<accession>A0A834G641</accession>
<reference evidence="2" key="1">
    <citation type="submission" date="2019-11" db="EMBL/GenBank/DDBJ databases">
        <authorList>
            <person name="Liu Y."/>
            <person name="Hou J."/>
            <person name="Li T.-Q."/>
            <person name="Guan C.-H."/>
            <person name="Wu X."/>
            <person name="Wu H.-Z."/>
            <person name="Ling F."/>
            <person name="Zhang R."/>
            <person name="Shi X.-G."/>
            <person name="Ren J.-P."/>
            <person name="Chen E.-F."/>
            <person name="Sun J.-M."/>
        </authorList>
    </citation>
    <scope>NUCLEOTIDE SEQUENCE</scope>
    <source>
        <strain evidence="2">Adult_tree_wgs_1</strain>
        <tissue evidence="2">Leaves</tissue>
    </source>
</reference>
<dbReference type="AlphaFoldDB" id="A0A834G641"/>
<sequence length="419" mass="46312">MGRYDMVSMVHMQFLMAFCFEHFSSLAPSPADISKREEPRPRIMRWSGVSSTKSWGKRIDDADTFFLQPYAKPVEGALPTSFFSENDHTVDFQTEGITVSAFALVAFAAACPCSLPALCAEGTRSMLYRPDRVARQFGYDQGAPGQAPPLRNYVESLRHFTRAFLGELTECFNVVVLLKKDRETFFTVNGRLAWCRNLDSFINYVHDVPEIPAFSNVYHRDMSLRSPKARQLGWWGKKSYWDSSSTTPSASRSVTIAEPLSTVIPQRLTRETAKEKMSSQQQGPQLKRLRKSLNPFLSPRHEGTERTPSSKLKRKREDEEAREGGSDSSIDDTAPISQFFKLPRATQSSPSGTSVAAGKKVAVDPAEGEFDGTNGDAKGGAGRDSEEVDGSDADSSERGQSDEGGGDDDHSGEATTMKI</sequence>
<dbReference type="PANTHER" id="PTHR46033:SF80">
    <property type="entry name" value="PROTEIN MAIN-LIKE 2-LIKE"/>
    <property type="match status" value="1"/>
</dbReference>
<feature type="region of interest" description="Disordered" evidence="1">
    <location>
        <begin position="294"/>
        <end position="419"/>
    </location>
</feature>
<name>A0A834G641_RHOSS</name>
<feature type="compositionally biased region" description="Polar residues" evidence="1">
    <location>
        <begin position="345"/>
        <end position="354"/>
    </location>
</feature>
<keyword evidence="3" id="KW-1185">Reference proteome</keyword>
<dbReference type="EMBL" id="WJXA01000011">
    <property type="protein sequence ID" value="KAF7126468.1"/>
    <property type="molecule type" value="Genomic_DNA"/>
</dbReference>
<gene>
    <name evidence="2" type="ORF">RHSIM_Rhsim11G0006700</name>
</gene>
<evidence type="ECO:0000256" key="1">
    <source>
        <dbReference type="SAM" id="MobiDB-lite"/>
    </source>
</evidence>
<dbReference type="PANTHER" id="PTHR46033">
    <property type="entry name" value="PROTEIN MAIN-LIKE 2"/>
    <property type="match status" value="1"/>
</dbReference>
<dbReference type="InterPro" id="IPR044824">
    <property type="entry name" value="MAIN-like"/>
</dbReference>
<evidence type="ECO:0000313" key="3">
    <source>
        <dbReference type="Proteomes" id="UP000626092"/>
    </source>
</evidence>
<dbReference type="GO" id="GO:0010073">
    <property type="term" value="P:meristem maintenance"/>
    <property type="evidence" value="ECO:0007669"/>
    <property type="project" value="InterPro"/>
</dbReference>
<evidence type="ECO:0000313" key="2">
    <source>
        <dbReference type="EMBL" id="KAF7126468.1"/>
    </source>
</evidence>
<comment type="caution">
    <text evidence="2">The sequence shown here is derived from an EMBL/GenBank/DDBJ whole genome shotgun (WGS) entry which is preliminary data.</text>
</comment>
<proteinExistence type="predicted"/>
<dbReference type="OrthoDB" id="1194658at2759"/>